<protein>
    <submittedName>
        <fullName evidence="3">4249_t:CDS:1</fullName>
    </submittedName>
</protein>
<evidence type="ECO:0000313" key="3">
    <source>
        <dbReference type="EMBL" id="CAG8633205.1"/>
    </source>
</evidence>
<keyword evidence="4" id="KW-1185">Reference proteome</keyword>
<keyword evidence="2" id="KW-0472">Membrane</keyword>
<reference evidence="3" key="1">
    <citation type="submission" date="2021-06" db="EMBL/GenBank/DDBJ databases">
        <authorList>
            <person name="Kallberg Y."/>
            <person name="Tangrot J."/>
            <person name="Rosling A."/>
        </authorList>
    </citation>
    <scope>NUCLEOTIDE SEQUENCE</scope>
    <source>
        <strain evidence="3">BR232B</strain>
    </source>
</reference>
<keyword evidence="2" id="KW-1133">Transmembrane helix</keyword>
<evidence type="ECO:0000313" key="4">
    <source>
        <dbReference type="Proteomes" id="UP000789739"/>
    </source>
</evidence>
<accession>A0A9N9DF25</accession>
<name>A0A9N9DF25_9GLOM</name>
<evidence type="ECO:0000256" key="2">
    <source>
        <dbReference type="SAM" id="Phobius"/>
    </source>
</evidence>
<organism evidence="3 4">
    <name type="scientific">Paraglomus brasilianum</name>
    <dbReference type="NCBI Taxonomy" id="144538"/>
    <lineage>
        <taxon>Eukaryota</taxon>
        <taxon>Fungi</taxon>
        <taxon>Fungi incertae sedis</taxon>
        <taxon>Mucoromycota</taxon>
        <taxon>Glomeromycotina</taxon>
        <taxon>Glomeromycetes</taxon>
        <taxon>Paraglomerales</taxon>
        <taxon>Paraglomeraceae</taxon>
        <taxon>Paraglomus</taxon>
    </lineage>
</organism>
<feature type="compositionally biased region" description="Low complexity" evidence="1">
    <location>
        <begin position="294"/>
        <end position="308"/>
    </location>
</feature>
<gene>
    <name evidence="3" type="ORF">PBRASI_LOCUS9365</name>
</gene>
<dbReference type="EMBL" id="CAJVPI010002001">
    <property type="protein sequence ID" value="CAG8633205.1"/>
    <property type="molecule type" value="Genomic_DNA"/>
</dbReference>
<feature type="transmembrane region" description="Helical" evidence="2">
    <location>
        <begin position="21"/>
        <end position="42"/>
    </location>
</feature>
<dbReference type="AlphaFoldDB" id="A0A9N9DF25"/>
<evidence type="ECO:0000256" key="1">
    <source>
        <dbReference type="SAM" id="MobiDB-lite"/>
    </source>
</evidence>
<dbReference type="Proteomes" id="UP000789739">
    <property type="component" value="Unassembled WGS sequence"/>
</dbReference>
<proteinExistence type="predicted"/>
<feature type="region of interest" description="Disordered" evidence="1">
    <location>
        <begin position="392"/>
        <end position="479"/>
    </location>
</feature>
<feature type="compositionally biased region" description="Low complexity" evidence="1">
    <location>
        <begin position="399"/>
        <end position="411"/>
    </location>
</feature>
<keyword evidence="2" id="KW-0812">Transmembrane</keyword>
<feature type="region of interest" description="Disordered" evidence="1">
    <location>
        <begin position="287"/>
        <end position="308"/>
    </location>
</feature>
<feature type="transmembrane region" description="Helical" evidence="2">
    <location>
        <begin position="224"/>
        <end position="245"/>
    </location>
</feature>
<comment type="caution">
    <text evidence="3">The sequence shown here is derived from an EMBL/GenBank/DDBJ whole genome shotgun (WGS) entry which is preliminary data.</text>
</comment>
<sequence length="479" mass="53519">MQLDEIFRRHRKTESKATLMCRKFIIIIIIALLVAYTVFLIINIRNNVTILKTQSRTESSLRLPSVSLTFEHNFNIACTLAYNNRTNAPIPDCPQPTLDKNSGKYNTTVIPPPDLKVVSRNGGSLGISYAVNNNQTYNSSSGISFFRAVIEYTDDSYDQLRSTVSKSDPELFNSLMMSTLRIPYVTAELEGGPIPADISGYGYMLIKPQNFLVKVEIEQRSNTVLSAFGLLGGIWSIAVGVYAFLLGGDTIRPWGCVQFYCCCFIRSTRSKLHKSFKPVVPFQSFKESSEESPDSSFQSEKTTESTELTELQNRLNSLEQFMQDYVVDIAYLDGLNECPDKISAWLSRLNLKKVSRLNGASGGGNGNEANRFSTKTTPEIPIQTVASLPIPSTSIPEAYSGSSRSDSYYSSRPNTYAPERQAFQVESQPAQQGYDQYLAQPMPEFDQSHTMVNVDTDDNDLRPTSSVYTAPQLYADQER</sequence>
<feature type="region of interest" description="Disordered" evidence="1">
    <location>
        <begin position="356"/>
        <end position="379"/>
    </location>
</feature>
<feature type="compositionally biased region" description="Polar residues" evidence="1">
    <location>
        <begin position="424"/>
        <end position="434"/>
    </location>
</feature>
<dbReference type="OrthoDB" id="2421077at2759"/>